<accession>A0ABW3HWW8</accession>
<keyword evidence="5" id="KW-1185">Reference proteome</keyword>
<sequence>MEIASAMLNMFGRAVAGLLMQPFYYIAVLFIILQYTRQMTMERKLFAVKLRDWKLLAFKALAAGLAVGVAVSAAGAFIGASITSYAVVWLWSVALVLVLFRIRYLCFAYSAGIITLLQWALGFTDWAERDGLTGSMLATLADIDAAGLLLLVALLHMAEAFLVRWQGDKLASPLFLEGKRGKLVGGYMLQGFWPVPLFLLVPLSGSAGEAAGYSAQPLPWGTLFGADWSHGWTIAALPLVIGFTEMTRAQLPQQKAKHAAGGLLVYSVLLGSAALAAFWLPALLPLAALLSIVLHEALVWRSASAEAKLPPKFVHDTRGLCILGIVPGTPADEMGLAAGEIIHKVNGTTVSTREQLYAALVQNSAFCKLEAYNLEGELKFLQRARYAGEHHQLGVILAPDERADYYMERGPSSLLELLRRKRTANKRAVLNAGGDRKSGADPEQLATTQRNSKDRNM</sequence>
<dbReference type="EMBL" id="JBHTJZ010000068">
    <property type="protein sequence ID" value="MFD0961867.1"/>
    <property type="molecule type" value="Genomic_DNA"/>
</dbReference>
<reference evidence="5" key="1">
    <citation type="journal article" date="2019" name="Int. J. Syst. Evol. Microbiol.">
        <title>The Global Catalogue of Microorganisms (GCM) 10K type strain sequencing project: providing services to taxonomists for standard genome sequencing and annotation.</title>
        <authorList>
            <consortium name="The Broad Institute Genomics Platform"/>
            <consortium name="The Broad Institute Genome Sequencing Center for Infectious Disease"/>
            <person name="Wu L."/>
            <person name="Ma J."/>
        </authorList>
    </citation>
    <scope>NUCLEOTIDE SEQUENCE [LARGE SCALE GENOMIC DNA]</scope>
    <source>
        <strain evidence="5">CCUG 59129</strain>
    </source>
</reference>
<feature type="transmembrane region" description="Helical" evidence="2">
    <location>
        <begin position="107"/>
        <end position="123"/>
    </location>
</feature>
<comment type="caution">
    <text evidence="4">The sequence shown here is derived from an EMBL/GenBank/DDBJ whole genome shotgun (WGS) entry which is preliminary data.</text>
</comment>
<feature type="transmembrane region" description="Helical" evidence="2">
    <location>
        <begin position="184"/>
        <end position="208"/>
    </location>
</feature>
<feature type="domain" description="PDZ" evidence="3">
    <location>
        <begin position="323"/>
        <end position="363"/>
    </location>
</feature>
<feature type="transmembrane region" description="Helical" evidence="2">
    <location>
        <begin position="14"/>
        <end position="35"/>
    </location>
</feature>
<keyword evidence="2" id="KW-0812">Transmembrane</keyword>
<keyword evidence="2" id="KW-1133">Transmembrane helix</keyword>
<dbReference type="InterPro" id="IPR036034">
    <property type="entry name" value="PDZ_sf"/>
</dbReference>
<organism evidence="4 5">
    <name type="scientific">Paenibacillus chungangensis</name>
    <dbReference type="NCBI Taxonomy" id="696535"/>
    <lineage>
        <taxon>Bacteria</taxon>
        <taxon>Bacillati</taxon>
        <taxon>Bacillota</taxon>
        <taxon>Bacilli</taxon>
        <taxon>Bacillales</taxon>
        <taxon>Paenibacillaceae</taxon>
        <taxon>Paenibacillus</taxon>
    </lineage>
</organism>
<dbReference type="Pfam" id="PF17820">
    <property type="entry name" value="PDZ_6"/>
    <property type="match status" value="1"/>
</dbReference>
<name>A0ABW3HWW8_9BACL</name>
<evidence type="ECO:0000259" key="3">
    <source>
        <dbReference type="Pfam" id="PF17820"/>
    </source>
</evidence>
<dbReference type="Proteomes" id="UP001596989">
    <property type="component" value="Unassembled WGS sequence"/>
</dbReference>
<dbReference type="Gene3D" id="2.30.42.10">
    <property type="match status" value="1"/>
</dbReference>
<dbReference type="SUPFAM" id="SSF50156">
    <property type="entry name" value="PDZ domain-like"/>
    <property type="match status" value="1"/>
</dbReference>
<keyword evidence="2" id="KW-0472">Membrane</keyword>
<evidence type="ECO:0000313" key="5">
    <source>
        <dbReference type="Proteomes" id="UP001596989"/>
    </source>
</evidence>
<dbReference type="InterPro" id="IPR041489">
    <property type="entry name" value="PDZ_6"/>
</dbReference>
<dbReference type="RefSeq" id="WP_377567844.1">
    <property type="nucleotide sequence ID" value="NZ_JBHTJZ010000068.1"/>
</dbReference>
<feature type="transmembrane region" description="Helical" evidence="2">
    <location>
        <begin position="259"/>
        <end position="280"/>
    </location>
</feature>
<feature type="transmembrane region" description="Helical" evidence="2">
    <location>
        <begin position="228"/>
        <end position="247"/>
    </location>
</feature>
<feature type="transmembrane region" description="Helical" evidence="2">
    <location>
        <begin position="56"/>
        <end position="76"/>
    </location>
</feature>
<evidence type="ECO:0000313" key="4">
    <source>
        <dbReference type="EMBL" id="MFD0961867.1"/>
    </source>
</evidence>
<feature type="region of interest" description="Disordered" evidence="1">
    <location>
        <begin position="429"/>
        <end position="457"/>
    </location>
</feature>
<gene>
    <name evidence="4" type="ORF">ACFQ2I_21245</name>
</gene>
<evidence type="ECO:0000256" key="2">
    <source>
        <dbReference type="SAM" id="Phobius"/>
    </source>
</evidence>
<feature type="transmembrane region" description="Helical" evidence="2">
    <location>
        <begin position="143"/>
        <end position="163"/>
    </location>
</feature>
<proteinExistence type="predicted"/>
<protein>
    <submittedName>
        <fullName evidence="4">PDZ domain-containing protein</fullName>
    </submittedName>
</protein>
<evidence type="ECO:0000256" key="1">
    <source>
        <dbReference type="SAM" id="MobiDB-lite"/>
    </source>
</evidence>
<feature type="transmembrane region" description="Helical" evidence="2">
    <location>
        <begin position="82"/>
        <end position="100"/>
    </location>
</feature>